<evidence type="ECO:0000256" key="1">
    <source>
        <dbReference type="ARBA" id="ARBA00010139"/>
    </source>
</evidence>
<comment type="caution">
    <text evidence="5">The sequence shown here is derived from an EMBL/GenBank/DDBJ whole genome shotgun (WGS) entry which is preliminary data.</text>
</comment>
<dbReference type="SUPFAM" id="SSF51905">
    <property type="entry name" value="FAD/NAD(P)-binding domain"/>
    <property type="match status" value="1"/>
</dbReference>
<evidence type="ECO:0000256" key="4">
    <source>
        <dbReference type="ARBA" id="ARBA00023002"/>
    </source>
</evidence>
<evidence type="ECO:0000256" key="2">
    <source>
        <dbReference type="ARBA" id="ARBA00022630"/>
    </source>
</evidence>
<dbReference type="InterPro" id="IPR036188">
    <property type="entry name" value="FAD/NAD-bd_sf"/>
</dbReference>
<reference evidence="5 6" key="1">
    <citation type="submission" date="2022-07" db="EMBL/GenBank/DDBJ databases">
        <title>Degradation activity of malathion, p-nitrophenol and potential low-temperature adaptation strategy of Rhodococcus sp. FXJ9.536.</title>
        <authorList>
            <person name="Huang J."/>
            <person name="Huang Y."/>
        </authorList>
    </citation>
    <scope>NUCLEOTIDE SEQUENCE [LARGE SCALE GENOMIC DNA]</scope>
    <source>
        <strain evidence="5 6">FXJ9.536</strain>
    </source>
</reference>
<gene>
    <name evidence="5" type="ORF">NOF53_02835</name>
</gene>
<organism evidence="5 6">
    <name type="scientific">Rhodococcus tibetensis</name>
    <dbReference type="NCBI Taxonomy" id="2965064"/>
    <lineage>
        <taxon>Bacteria</taxon>
        <taxon>Bacillati</taxon>
        <taxon>Actinomycetota</taxon>
        <taxon>Actinomycetes</taxon>
        <taxon>Mycobacteriales</taxon>
        <taxon>Nocardiaceae</taxon>
        <taxon>Rhodococcus</taxon>
    </lineage>
</organism>
<proteinExistence type="inferred from homology"/>
<keyword evidence="6" id="KW-1185">Reference proteome</keyword>
<dbReference type="PANTHER" id="PTHR42877">
    <property type="entry name" value="L-ORNITHINE N(5)-MONOOXYGENASE-RELATED"/>
    <property type="match status" value="1"/>
</dbReference>
<protein>
    <submittedName>
        <fullName evidence="5">NAD(P)/FAD-dependent oxidoreductase</fullName>
    </submittedName>
</protein>
<dbReference type="Pfam" id="PF00743">
    <property type="entry name" value="FMO-like"/>
    <property type="match status" value="1"/>
</dbReference>
<dbReference type="PRINTS" id="PR00368">
    <property type="entry name" value="FADPNR"/>
</dbReference>
<dbReference type="Gene3D" id="3.50.50.60">
    <property type="entry name" value="FAD/NAD(P)-binding domain"/>
    <property type="match status" value="2"/>
</dbReference>
<evidence type="ECO:0000256" key="3">
    <source>
        <dbReference type="ARBA" id="ARBA00022827"/>
    </source>
</evidence>
<keyword evidence="2" id="KW-0285">Flavoprotein</keyword>
<name>A0ABT1QAH1_9NOCA</name>
<evidence type="ECO:0000313" key="6">
    <source>
        <dbReference type="Proteomes" id="UP001524501"/>
    </source>
</evidence>
<dbReference type="PRINTS" id="PR00469">
    <property type="entry name" value="PNDRDTASEII"/>
</dbReference>
<sequence length="515" mass="56969">MTVSTPQQAGTALEGAEDERHLSVVVVGAGLSGIAAAVKLERAGITDYLVLEKSDRVGGVWRENTYPGCGVDIPAPVYSFSFNPNPRWRSNFALQPELLSYIEETVDKFGLRSKISMHTELVEAAWSDDRRRWVLDTSQGTMIAQHVIFAAGPITEPKTPALPGIDGFAGEIFHSARWNHEVDLTGKRVAVVGTGASAVQFIPEIQPKVAQLYVFQRTPAWVVPRLDFPFPRIAQWVFGRAPAVQRAFRHILDVVLRTLTLTMRRERTARMLNPIGTRWLARQVPDPELRASLTPDFTLGCKRLLLSNTYLPTLTQPGVELIPHALVAVEGQAAVAADGTRREVDVIIFGTGFDVSHPPIASRIRGRDGRLLSEKWSKSPEAYLATTTPGAPNAYIMLGPNILVYNSFLGLAETQLDYVIDGLIKAEQQGIEVLEVRDEPFRAFNDAVQKGLAPTVFNNGGCSSYYLDADGKNFAAWPWSTKSLRRRLARFDLENYAIRPYRTHSPSVHSARKSS</sequence>
<dbReference type="InterPro" id="IPR020946">
    <property type="entry name" value="Flavin_mOase-like"/>
</dbReference>
<dbReference type="PANTHER" id="PTHR42877:SF4">
    <property type="entry name" value="FAD_NAD(P)-BINDING DOMAIN-CONTAINING PROTEIN-RELATED"/>
    <property type="match status" value="1"/>
</dbReference>
<keyword evidence="4" id="KW-0560">Oxidoreductase</keyword>
<dbReference type="RefSeq" id="WP_255965464.1">
    <property type="nucleotide sequence ID" value="NZ_JANFQF010000002.1"/>
</dbReference>
<comment type="similarity">
    <text evidence="1">Belongs to the FAD-binding monooxygenase family.</text>
</comment>
<dbReference type="InterPro" id="IPR051209">
    <property type="entry name" value="FAD-bind_Monooxygenase_sf"/>
</dbReference>
<accession>A0ABT1QAH1</accession>
<keyword evidence="3" id="KW-0274">FAD</keyword>
<dbReference type="EMBL" id="JANFQF010000002">
    <property type="protein sequence ID" value="MCQ4118122.1"/>
    <property type="molecule type" value="Genomic_DNA"/>
</dbReference>
<dbReference type="Proteomes" id="UP001524501">
    <property type="component" value="Unassembled WGS sequence"/>
</dbReference>
<evidence type="ECO:0000313" key="5">
    <source>
        <dbReference type="EMBL" id="MCQ4118122.1"/>
    </source>
</evidence>